<dbReference type="Pfam" id="PF01476">
    <property type="entry name" value="LysM"/>
    <property type="match status" value="2"/>
</dbReference>
<evidence type="ECO:0000313" key="3">
    <source>
        <dbReference type="Proteomes" id="UP000177506"/>
    </source>
</evidence>
<sequence length="83" mass="8851">MLAGETLYSLSKRYAVSVSDLQAGPPAPAATPAVWHAVLAGETLYSLSKRYAVSVSDLQAWNHKADASVRLGEVLRMNAPPAR</sequence>
<comment type="caution">
    <text evidence="2">The sequence shown here is derived from an EMBL/GenBank/DDBJ whole genome shotgun (WGS) entry which is preliminary data.</text>
</comment>
<dbReference type="Proteomes" id="UP000177506">
    <property type="component" value="Unassembled WGS sequence"/>
</dbReference>
<reference evidence="2 3" key="1">
    <citation type="submission" date="2016-08" db="EMBL/GenBank/DDBJ databases">
        <title>Hymenobacter coccineus sp. nov., Hymenobacter lapidarius sp. nov. and Hymenobacter glacialis sp. nov., isolated from Antarctic soil.</title>
        <authorList>
            <person name="Sedlacek I."/>
            <person name="Kralova S."/>
            <person name="Kyrova K."/>
            <person name="Maslanova I."/>
            <person name="Stankova E."/>
            <person name="Vrbovska V."/>
            <person name="Nemec M."/>
            <person name="Bartak M."/>
            <person name="Svec P."/>
            <person name="Busse H.-J."/>
            <person name="Pantucek R."/>
        </authorList>
    </citation>
    <scope>NUCLEOTIDE SEQUENCE [LARGE SCALE GENOMIC DNA]</scope>
    <source>
        <strain evidence="2 3">CCM 8649</strain>
    </source>
</reference>
<dbReference type="InterPro" id="IPR018392">
    <property type="entry name" value="LysM"/>
</dbReference>
<evidence type="ECO:0000313" key="2">
    <source>
        <dbReference type="EMBL" id="OGX91735.1"/>
    </source>
</evidence>
<feature type="domain" description="LysM" evidence="1">
    <location>
        <begin position="34"/>
        <end position="77"/>
    </location>
</feature>
<dbReference type="AlphaFoldDB" id="A0A1G1TLK0"/>
<keyword evidence="3" id="KW-1185">Reference proteome</keyword>
<organism evidence="2 3">
    <name type="scientific">Hymenobacter coccineus</name>
    <dbReference type="NCBI Taxonomy" id="1908235"/>
    <lineage>
        <taxon>Bacteria</taxon>
        <taxon>Pseudomonadati</taxon>
        <taxon>Bacteroidota</taxon>
        <taxon>Cytophagia</taxon>
        <taxon>Cytophagales</taxon>
        <taxon>Hymenobacteraceae</taxon>
        <taxon>Hymenobacter</taxon>
    </lineage>
</organism>
<protein>
    <recommendedName>
        <fullName evidence="1">LysM domain-containing protein</fullName>
    </recommendedName>
</protein>
<proteinExistence type="predicted"/>
<dbReference type="PANTHER" id="PTHR33734:SF22">
    <property type="entry name" value="MEMBRANE-BOUND LYTIC MUREIN TRANSGLYCOSYLASE D"/>
    <property type="match status" value="1"/>
</dbReference>
<dbReference type="PANTHER" id="PTHR33734">
    <property type="entry name" value="LYSM DOMAIN-CONTAINING GPI-ANCHORED PROTEIN 2"/>
    <property type="match status" value="1"/>
</dbReference>
<dbReference type="Gene3D" id="3.10.350.10">
    <property type="entry name" value="LysM domain"/>
    <property type="match status" value="1"/>
</dbReference>
<accession>A0A1G1TLK0</accession>
<dbReference type="SUPFAM" id="SSF54106">
    <property type="entry name" value="LysM domain"/>
    <property type="match status" value="1"/>
</dbReference>
<dbReference type="SMART" id="SM00257">
    <property type="entry name" value="LysM"/>
    <property type="match status" value="1"/>
</dbReference>
<gene>
    <name evidence="2" type="ORF">BEN49_18725</name>
</gene>
<dbReference type="InterPro" id="IPR036779">
    <property type="entry name" value="LysM_dom_sf"/>
</dbReference>
<name>A0A1G1TLK0_9BACT</name>
<evidence type="ECO:0000259" key="1">
    <source>
        <dbReference type="PROSITE" id="PS51782"/>
    </source>
</evidence>
<dbReference type="CDD" id="cd00118">
    <property type="entry name" value="LysM"/>
    <property type="match status" value="2"/>
</dbReference>
<dbReference type="GO" id="GO:0008932">
    <property type="term" value="F:lytic endotransglycosylase activity"/>
    <property type="evidence" value="ECO:0007669"/>
    <property type="project" value="TreeGrafter"/>
</dbReference>
<dbReference type="PROSITE" id="PS51782">
    <property type="entry name" value="LYSM"/>
    <property type="match status" value="1"/>
</dbReference>
<dbReference type="EMBL" id="MDZA01000037">
    <property type="protein sequence ID" value="OGX91735.1"/>
    <property type="molecule type" value="Genomic_DNA"/>
</dbReference>